<reference evidence="1 2" key="1">
    <citation type="submission" date="2015-06" db="EMBL/GenBank/DDBJ databases">
        <title>The Genome Sequence of None.</title>
        <authorList>
            <consortium name="The Broad Institute Genomics Platform"/>
            <consortium name="The Broad Institute Genome Sequencing Center for Infectious Disease"/>
            <person name="Earl A.M."/>
            <person name="Onderdonk A.B."/>
            <person name="Kirby J."/>
            <person name="Ferraro M.J."/>
            <person name="Huang S."/>
            <person name="Spencer M."/>
            <person name="Fodor A."/>
            <person name="Hooper D."/>
            <person name="Dekker J."/>
            <person name="O'Brien T."/>
            <person name="Quan V."/>
            <person name="Gombosev A."/>
            <person name="Delaney M."/>
            <person name="DuBois A."/>
            <person name="Ernst C."/>
            <person name="Kim D.S."/>
            <person name="Rossman W."/>
            <person name="Gohs F."/>
            <person name="Petruso H."/>
            <person name="Nozar T."/>
            <person name="Mougeot F."/>
            <person name="Manson-McGuire A."/>
            <person name="Young S."/>
            <person name="Abouelleil A."/>
            <person name="Cao P."/>
            <person name="Chapman S.B."/>
            <person name="Griggs A."/>
            <person name="Priest M."/>
            <person name="Shea T."/>
            <person name="Wortman I."/>
            <person name="Wortman J.R."/>
            <person name="Nusbaum C."/>
            <person name="Birren B."/>
        </authorList>
    </citation>
    <scope>NUCLEOTIDE SEQUENCE [LARGE SCALE GENOMIC DNA]</scope>
    <source>
        <strain evidence="1 2">MGH87</strain>
    </source>
</reference>
<dbReference type="EMBL" id="LEUS01000022">
    <property type="protein sequence ID" value="KLY29957.1"/>
    <property type="molecule type" value="Genomic_DNA"/>
</dbReference>
<dbReference type="Proteomes" id="UP000036305">
    <property type="component" value="Unassembled WGS sequence"/>
</dbReference>
<proteinExistence type="predicted"/>
<organism evidence="1 2">
    <name type="scientific">Klebsiella michiganensis</name>
    <dbReference type="NCBI Taxonomy" id="1134687"/>
    <lineage>
        <taxon>Bacteria</taxon>
        <taxon>Pseudomonadati</taxon>
        <taxon>Pseudomonadota</taxon>
        <taxon>Gammaproteobacteria</taxon>
        <taxon>Enterobacterales</taxon>
        <taxon>Enterobacteriaceae</taxon>
        <taxon>Klebsiella/Raoultella group</taxon>
        <taxon>Klebsiella</taxon>
    </lineage>
</organism>
<name>A0ABR5GCC7_9ENTR</name>
<accession>A0ABR5GCC7</accession>
<keyword evidence="2" id="KW-1185">Reference proteome</keyword>
<comment type="caution">
    <text evidence="1">The sequence shown here is derived from an EMBL/GenBank/DDBJ whole genome shotgun (WGS) entry which is preliminary data.</text>
</comment>
<sequence length="127" mass="13790">MGLFTRLALRLAGLQIHCGLLPGAALISPCPGYKVPAVCEPVARQMRSIASGKFSLSARCSRGRRLSRLARACMITPSERTGQFSLMAVRMPCPGLGFRACSVDPLHRTAVLSHVINRTVSWTGFHR</sequence>
<evidence type="ECO:0000313" key="1">
    <source>
        <dbReference type="EMBL" id="KLY29957.1"/>
    </source>
</evidence>
<protein>
    <submittedName>
        <fullName evidence="1">Uncharacterized protein</fullName>
    </submittedName>
</protein>
<evidence type="ECO:0000313" key="2">
    <source>
        <dbReference type="Proteomes" id="UP000036305"/>
    </source>
</evidence>
<gene>
    <name evidence="1" type="ORF">SK91_03620</name>
</gene>